<dbReference type="Proteomes" id="UP000247744">
    <property type="component" value="Unassembled WGS sequence"/>
</dbReference>
<accession>A0A318LZE0</accession>
<sequence>MVAQRDVGPAAVVDDDRIKRWMDQQNFHVEYHEHAWFGMWANIMLTFAMDGEHHEYLVVRGTEQGSHPNVQHDLLKDCCNAWNREYEGPTAYVQSTEEGLVFRTVFVVNCQGGMDDDQFDRLMKYAMAGSDGFLGFAQGQLSKIRMA</sequence>
<dbReference type="AlphaFoldDB" id="A0A318LZE0"/>
<dbReference type="EMBL" id="QGLL01000016">
    <property type="protein sequence ID" value="PXY81257.1"/>
    <property type="molecule type" value="Genomic_DNA"/>
</dbReference>
<evidence type="ECO:0000313" key="1">
    <source>
        <dbReference type="EMBL" id="PXY81257.1"/>
    </source>
</evidence>
<comment type="caution">
    <text evidence="1">The sequence shown here is derived from an EMBL/GenBank/DDBJ whole genome shotgun (WGS) entry which is preliminary data.</text>
</comment>
<evidence type="ECO:0008006" key="3">
    <source>
        <dbReference type="Google" id="ProtNLM"/>
    </source>
</evidence>
<dbReference type="OrthoDB" id="3256964at2"/>
<name>A0A318LZE0_9BIFI</name>
<evidence type="ECO:0000313" key="2">
    <source>
        <dbReference type="Proteomes" id="UP000247744"/>
    </source>
</evidence>
<dbReference type="Pfam" id="PF10722">
    <property type="entry name" value="YbjN"/>
    <property type="match status" value="1"/>
</dbReference>
<protein>
    <recommendedName>
        <fullName evidence="3">YbjN domain-containing protein</fullName>
    </recommendedName>
</protein>
<organism evidence="1 2">
    <name type="scientific">Bifidobacterium asteroides</name>
    <dbReference type="NCBI Taxonomy" id="1684"/>
    <lineage>
        <taxon>Bacteria</taxon>
        <taxon>Bacillati</taxon>
        <taxon>Actinomycetota</taxon>
        <taxon>Actinomycetes</taxon>
        <taxon>Bifidobacteriales</taxon>
        <taxon>Bifidobacteriaceae</taxon>
        <taxon>Bifidobacterium</taxon>
    </lineage>
</organism>
<gene>
    <name evidence="1" type="ORF">DKK75_08010</name>
</gene>
<proteinExistence type="predicted"/>
<dbReference type="InterPro" id="IPR019660">
    <property type="entry name" value="Put_sensory_transdc_reg_YbjN"/>
</dbReference>
<reference evidence="1 2" key="1">
    <citation type="submission" date="2018-05" db="EMBL/GenBank/DDBJ databases">
        <title>Reference genomes for bee gut microbiota database.</title>
        <authorList>
            <person name="Ellegaard K.M."/>
        </authorList>
    </citation>
    <scope>NUCLEOTIDE SEQUENCE [LARGE SCALE GENOMIC DNA]</scope>
    <source>
        <strain evidence="1 2">ESL0200</strain>
    </source>
</reference>